<gene>
    <name evidence="1" type="ORF">J8F10_18950</name>
</gene>
<comment type="caution">
    <text evidence="1">The sequence shown here is derived from an EMBL/GenBank/DDBJ whole genome shotgun (WGS) entry which is preliminary data.</text>
</comment>
<reference evidence="1 2" key="1">
    <citation type="submission" date="2021-04" db="EMBL/GenBank/DDBJ databases">
        <authorList>
            <person name="Ivanova A."/>
        </authorList>
    </citation>
    <scope>NUCLEOTIDE SEQUENCE [LARGE SCALE GENOMIC DNA]</scope>
    <source>
        <strain evidence="1 2">G18</strain>
    </source>
</reference>
<organism evidence="1 2">
    <name type="scientific">Gemmata palustris</name>
    <dbReference type="NCBI Taxonomy" id="2822762"/>
    <lineage>
        <taxon>Bacteria</taxon>
        <taxon>Pseudomonadati</taxon>
        <taxon>Planctomycetota</taxon>
        <taxon>Planctomycetia</taxon>
        <taxon>Gemmatales</taxon>
        <taxon>Gemmataceae</taxon>
        <taxon>Gemmata</taxon>
    </lineage>
</organism>
<dbReference type="RefSeq" id="WP_210656277.1">
    <property type="nucleotide sequence ID" value="NZ_JAGKQQ010000001.1"/>
</dbReference>
<sequence>MTKSVLFAGVLGGLLGGFGGYALLRTLPSTLKSAQVPDAPRSEARALADELVAKLKAGKNDEFLAVVRSGFNELTDDQFGQLGLQMKTMRSNFTRVYGAPSEFEFVRETTFGGDAVRFAYTEKFPHGCVVWSFTYYASPSGWQVSGFQYRKLDSAFESGL</sequence>
<proteinExistence type="predicted"/>
<accession>A0ABS5BWR9</accession>
<name>A0ABS5BWR9_9BACT</name>
<keyword evidence="2" id="KW-1185">Reference proteome</keyword>
<protein>
    <recommendedName>
        <fullName evidence="3">DUF4864 domain-containing protein</fullName>
    </recommendedName>
</protein>
<evidence type="ECO:0008006" key="3">
    <source>
        <dbReference type="Google" id="ProtNLM"/>
    </source>
</evidence>
<evidence type="ECO:0000313" key="1">
    <source>
        <dbReference type="EMBL" id="MBP3957328.1"/>
    </source>
</evidence>
<evidence type="ECO:0000313" key="2">
    <source>
        <dbReference type="Proteomes" id="UP000676565"/>
    </source>
</evidence>
<dbReference type="EMBL" id="JAGKQQ010000001">
    <property type="protein sequence ID" value="MBP3957328.1"/>
    <property type="molecule type" value="Genomic_DNA"/>
</dbReference>
<dbReference type="Proteomes" id="UP000676565">
    <property type="component" value="Unassembled WGS sequence"/>
</dbReference>